<protein>
    <submittedName>
        <fullName evidence="1">LANO_0A01024g1_1</fullName>
    </submittedName>
</protein>
<name>A0A1G4IMR7_9SACH</name>
<organism evidence="1 2">
    <name type="scientific">Lachancea nothofagi CBS 11611</name>
    <dbReference type="NCBI Taxonomy" id="1266666"/>
    <lineage>
        <taxon>Eukaryota</taxon>
        <taxon>Fungi</taxon>
        <taxon>Dikarya</taxon>
        <taxon>Ascomycota</taxon>
        <taxon>Saccharomycotina</taxon>
        <taxon>Saccharomycetes</taxon>
        <taxon>Saccharomycetales</taxon>
        <taxon>Saccharomycetaceae</taxon>
        <taxon>Lachancea</taxon>
    </lineage>
</organism>
<evidence type="ECO:0000313" key="1">
    <source>
        <dbReference type="EMBL" id="SCU77693.1"/>
    </source>
</evidence>
<dbReference type="AlphaFoldDB" id="A0A1G4IMR7"/>
<gene>
    <name evidence="1" type="ORF">LANO_0A01024G</name>
</gene>
<sequence>MKVDYWTTVSQRGKYSDADSSAEIRSAKRSVQSGVPPLREHVKGAVAIEHLLALLLKTAVCPANVQLGQTTLQFPEQISETNFPSVLPAPKLQWPTTLPLSRYSSQIPQLFFLTSSDEHYLRNPFFLPRSSSFTPAATLSQIVAYHSQSLRPLQPASFSITPNKHRYFPVFESSTSSEPIFFPIQRE</sequence>
<reference evidence="2" key="1">
    <citation type="submission" date="2016-03" db="EMBL/GenBank/DDBJ databases">
        <authorList>
            <person name="Devillers Hugo."/>
        </authorList>
    </citation>
    <scope>NUCLEOTIDE SEQUENCE [LARGE SCALE GENOMIC DNA]</scope>
</reference>
<keyword evidence="2" id="KW-1185">Reference proteome</keyword>
<dbReference type="Proteomes" id="UP000189911">
    <property type="component" value="Chromosome A"/>
</dbReference>
<dbReference type="EMBL" id="LT598449">
    <property type="protein sequence ID" value="SCU77693.1"/>
    <property type="molecule type" value="Genomic_DNA"/>
</dbReference>
<proteinExistence type="predicted"/>
<evidence type="ECO:0000313" key="2">
    <source>
        <dbReference type="Proteomes" id="UP000189911"/>
    </source>
</evidence>
<accession>A0A1G4IMR7</accession>